<dbReference type="PROSITE" id="PS50889">
    <property type="entry name" value="S4"/>
    <property type="match status" value="1"/>
</dbReference>
<organism evidence="10 11">
    <name type="scientific">Candidatus Wolfebacteria bacterium CG02_land_8_20_14_3_00_37_12</name>
    <dbReference type="NCBI Taxonomy" id="1975066"/>
    <lineage>
        <taxon>Bacteria</taxon>
        <taxon>Candidatus Wolfeibacteriota</taxon>
    </lineage>
</organism>
<comment type="caution">
    <text evidence="10">The sequence shown here is derived from an EMBL/GenBank/DDBJ whole genome shotgun (WGS) entry which is preliminary data.</text>
</comment>
<evidence type="ECO:0000256" key="2">
    <source>
        <dbReference type="ARBA" id="ARBA00022730"/>
    </source>
</evidence>
<dbReference type="NCBIfam" id="TIGR01017">
    <property type="entry name" value="rpsD_bact"/>
    <property type="match status" value="1"/>
</dbReference>
<gene>
    <name evidence="7" type="primary">rpsD</name>
    <name evidence="10" type="ORF">COS33_00385</name>
</gene>
<comment type="subunit">
    <text evidence="7">Part of the 30S ribosomal subunit. Contacts protein S5. The interaction surface between S4 and S5 is involved in control of translational fidelity.</text>
</comment>
<evidence type="ECO:0000313" key="10">
    <source>
        <dbReference type="EMBL" id="PIV31973.1"/>
    </source>
</evidence>
<comment type="similarity">
    <text evidence="1 7">Belongs to the universal ribosomal protein uS4 family.</text>
</comment>
<dbReference type="InterPro" id="IPR036986">
    <property type="entry name" value="S4_RNA-bd_sf"/>
</dbReference>
<keyword evidence="2 7" id="KW-0699">rRNA-binding</keyword>
<evidence type="ECO:0000256" key="1">
    <source>
        <dbReference type="ARBA" id="ARBA00007465"/>
    </source>
</evidence>
<dbReference type="GO" id="GO:0019843">
    <property type="term" value="F:rRNA binding"/>
    <property type="evidence" value="ECO:0007669"/>
    <property type="project" value="UniProtKB-UniRule"/>
</dbReference>
<dbReference type="GO" id="GO:0006412">
    <property type="term" value="P:translation"/>
    <property type="evidence" value="ECO:0007669"/>
    <property type="project" value="UniProtKB-UniRule"/>
</dbReference>
<feature type="domain" description="RNA-binding S4" evidence="8">
    <location>
        <begin position="96"/>
        <end position="154"/>
    </location>
</feature>
<name>A0A2M7CQS3_9BACT</name>
<dbReference type="InterPro" id="IPR001912">
    <property type="entry name" value="Ribosomal_uS4_N"/>
</dbReference>
<protein>
    <recommendedName>
        <fullName evidence="6 7">Small ribosomal subunit protein uS4</fullName>
    </recommendedName>
</protein>
<dbReference type="EMBL" id="PEUH01000006">
    <property type="protein sequence ID" value="PIV31973.1"/>
    <property type="molecule type" value="Genomic_DNA"/>
</dbReference>
<evidence type="ECO:0000256" key="6">
    <source>
        <dbReference type="ARBA" id="ARBA00035254"/>
    </source>
</evidence>
<evidence type="ECO:0000313" key="11">
    <source>
        <dbReference type="Proteomes" id="UP000230595"/>
    </source>
</evidence>
<dbReference type="Gene3D" id="3.10.290.10">
    <property type="entry name" value="RNA-binding S4 domain"/>
    <property type="match status" value="1"/>
</dbReference>
<evidence type="ECO:0000256" key="7">
    <source>
        <dbReference type="HAMAP-Rule" id="MF_01306"/>
    </source>
</evidence>
<keyword evidence="5 7" id="KW-0687">Ribonucleoprotein</keyword>
<dbReference type="SMART" id="SM00363">
    <property type="entry name" value="S4"/>
    <property type="match status" value="1"/>
</dbReference>
<feature type="domain" description="Small ribosomal subunit protein uS4 N-terminal" evidence="9">
    <location>
        <begin position="3"/>
        <end position="95"/>
    </location>
</feature>
<dbReference type="InterPro" id="IPR002942">
    <property type="entry name" value="S4_RNA-bd"/>
</dbReference>
<dbReference type="SMART" id="SM01390">
    <property type="entry name" value="Ribosomal_S4"/>
    <property type="match status" value="1"/>
</dbReference>
<dbReference type="PANTHER" id="PTHR11831">
    <property type="entry name" value="30S 40S RIBOSOMAL PROTEIN"/>
    <property type="match status" value="1"/>
</dbReference>
<dbReference type="InterPro" id="IPR005709">
    <property type="entry name" value="Ribosomal_uS4_bac-type"/>
</dbReference>
<keyword evidence="4 7" id="KW-0689">Ribosomal protein</keyword>
<comment type="function">
    <text evidence="7">With S5 and S12 plays an important role in translational accuracy.</text>
</comment>
<keyword evidence="3 7" id="KW-0694">RNA-binding</keyword>
<sequence length="206" mass="23734">MLRVKEKKERALGVKLGLKAERCDSPKCAMIRRPYKPGVHGKSRRRKTASEYSQQLLEKQKMKIIYGLKETQLKKIVKEIMKKGLPSQRIIVLLERRLDNATFRARLAASRIIARQLVNHGHIFVNNKKVTIPSYLVKANDVISINPLSKNLLIFKDLSNIIKKHDAPEWFQVDGDKLEAKIKSLPTSISEESIFNINLVVDYYSR</sequence>
<comment type="function">
    <text evidence="7">One of the primary rRNA binding proteins, it binds directly to 16S rRNA where it nucleates assembly of the body of the 30S subunit.</text>
</comment>
<dbReference type="InterPro" id="IPR022801">
    <property type="entry name" value="Ribosomal_uS4"/>
</dbReference>
<dbReference type="PANTHER" id="PTHR11831:SF4">
    <property type="entry name" value="SMALL RIBOSOMAL SUBUNIT PROTEIN US4M"/>
    <property type="match status" value="1"/>
</dbReference>
<dbReference type="Pfam" id="PF01479">
    <property type="entry name" value="S4"/>
    <property type="match status" value="1"/>
</dbReference>
<evidence type="ECO:0000259" key="8">
    <source>
        <dbReference type="SMART" id="SM00363"/>
    </source>
</evidence>
<dbReference type="GO" id="GO:0042274">
    <property type="term" value="P:ribosomal small subunit biogenesis"/>
    <property type="evidence" value="ECO:0007669"/>
    <property type="project" value="TreeGrafter"/>
</dbReference>
<dbReference type="GO" id="GO:0003735">
    <property type="term" value="F:structural constituent of ribosome"/>
    <property type="evidence" value="ECO:0007669"/>
    <property type="project" value="InterPro"/>
</dbReference>
<evidence type="ECO:0000256" key="5">
    <source>
        <dbReference type="ARBA" id="ARBA00023274"/>
    </source>
</evidence>
<dbReference type="AlphaFoldDB" id="A0A2M7CQS3"/>
<dbReference type="GO" id="GO:0015935">
    <property type="term" value="C:small ribosomal subunit"/>
    <property type="evidence" value="ECO:0007669"/>
    <property type="project" value="InterPro"/>
</dbReference>
<dbReference type="SUPFAM" id="SSF55174">
    <property type="entry name" value="Alpha-L RNA-binding motif"/>
    <property type="match status" value="1"/>
</dbReference>
<dbReference type="HAMAP" id="MF_01306_B">
    <property type="entry name" value="Ribosomal_uS4_B"/>
    <property type="match status" value="1"/>
</dbReference>
<dbReference type="Pfam" id="PF00163">
    <property type="entry name" value="Ribosomal_S4"/>
    <property type="match status" value="1"/>
</dbReference>
<dbReference type="Gene3D" id="1.10.1050.10">
    <property type="entry name" value="Ribosomal Protein S4 Delta 41, Chain A, domain 1"/>
    <property type="match status" value="1"/>
</dbReference>
<dbReference type="Proteomes" id="UP000230595">
    <property type="component" value="Unassembled WGS sequence"/>
</dbReference>
<reference evidence="11" key="1">
    <citation type="submission" date="2017-09" db="EMBL/GenBank/DDBJ databases">
        <title>Depth-based differentiation of microbial function through sediment-hosted aquifers and enrichment of novel symbionts in the deep terrestrial subsurface.</title>
        <authorList>
            <person name="Probst A.J."/>
            <person name="Ladd B."/>
            <person name="Jarett J.K."/>
            <person name="Geller-Mcgrath D.E."/>
            <person name="Sieber C.M.K."/>
            <person name="Emerson J.B."/>
            <person name="Anantharaman K."/>
            <person name="Thomas B.C."/>
            <person name="Malmstrom R."/>
            <person name="Stieglmeier M."/>
            <person name="Klingl A."/>
            <person name="Woyke T."/>
            <person name="Ryan C.M."/>
            <person name="Banfield J.F."/>
        </authorList>
    </citation>
    <scope>NUCLEOTIDE SEQUENCE [LARGE SCALE GENOMIC DNA]</scope>
</reference>
<accession>A0A2M7CQS3</accession>
<evidence type="ECO:0000256" key="4">
    <source>
        <dbReference type="ARBA" id="ARBA00022980"/>
    </source>
</evidence>
<evidence type="ECO:0000259" key="9">
    <source>
        <dbReference type="SMART" id="SM01390"/>
    </source>
</evidence>
<dbReference type="FunFam" id="3.10.290.10:FF:000001">
    <property type="entry name" value="30S ribosomal protein S4"/>
    <property type="match status" value="1"/>
</dbReference>
<dbReference type="NCBIfam" id="NF003717">
    <property type="entry name" value="PRK05327.1"/>
    <property type="match status" value="1"/>
</dbReference>
<dbReference type="CDD" id="cd00165">
    <property type="entry name" value="S4"/>
    <property type="match status" value="1"/>
</dbReference>
<evidence type="ECO:0000256" key="3">
    <source>
        <dbReference type="ARBA" id="ARBA00022884"/>
    </source>
</evidence>
<proteinExistence type="inferred from homology"/>